<keyword evidence="3" id="KW-1185">Reference proteome</keyword>
<feature type="transmembrane region" description="Helical" evidence="1">
    <location>
        <begin position="112"/>
        <end position="133"/>
    </location>
</feature>
<dbReference type="AlphaFoldDB" id="A0A8T0ER60"/>
<organism evidence="2 3">
    <name type="scientific">Argiope bruennichi</name>
    <name type="common">Wasp spider</name>
    <name type="synonym">Aranea bruennichi</name>
    <dbReference type="NCBI Taxonomy" id="94029"/>
    <lineage>
        <taxon>Eukaryota</taxon>
        <taxon>Metazoa</taxon>
        <taxon>Ecdysozoa</taxon>
        <taxon>Arthropoda</taxon>
        <taxon>Chelicerata</taxon>
        <taxon>Arachnida</taxon>
        <taxon>Araneae</taxon>
        <taxon>Araneomorphae</taxon>
        <taxon>Entelegynae</taxon>
        <taxon>Araneoidea</taxon>
        <taxon>Araneidae</taxon>
        <taxon>Argiope</taxon>
    </lineage>
</organism>
<evidence type="ECO:0000313" key="2">
    <source>
        <dbReference type="EMBL" id="KAF8776946.1"/>
    </source>
</evidence>
<gene>
    <name evidence="2" type="ORF">HNY73_013880</name>
</gene>
<evidence type="ECO:0000313" key="3">
    <source>
        <dbReference type="Proteomes" id="UP000807504"/>
    </source>
</evidence>
<feature type="transmembrane region" description="Helical" evidence="1">
    <location>
        <begin position="26"/>
        <end position="50"/>
    </location>
</feature>
<feature type="transmembrane region" description="Helical" evidence="1">
    <location>
        <begin position="139"/>
        <end position="159"/>
    </location>
</feature>
<reference evidence="2" key="1">
    <citation type="journal article" date="2020" name="bioRxiv">
        <title>Chromosome-level reference genome of the European wasp spider Argiope bruennichi: a resource for studies on range expansion and evolutionary adaptation.</title>
        <authorList>
            <person name="Sheffer M.M."/>
            <person name="Hoppe A."/>
            <person name="Krehenwinkel H."/>
            <person name="Uhl G."/>
            <person name="Kuss A.W."/>
            <person name="Jensen L."/>
            <person name="Jensen C."/>
            <person name="Gillespie R.G."/>
            <person name="Hoff K.J."/>
            <person name="Prost S."/>
        </authorList>
    </citation>
    <scope>NUCLEOTIDE SEQUENCE</scope>
</reference>
<feature type="transmembrane region" description="Helical" evidence="1">
    <location>
        <begin position="166"/>
        <end position="186"/>
    </location>
</feature>
<comment type="caution">
    <text evidence="2">The sequence shown here is derived from an EMBL/GenBank/DDBJ whole genome shotgun (WGS) entry which is preliminary data.</text>
</comment>
<sequence length="194" mass="21296">MENMTFISDEKEESKLRRRPSSTSSFLVACWNPYVMGLGSFLSTCIGLILSCREGLVVRVESKLALSSSVLQSIAKPWFCSLLTCLILKVLDGATSFFRMVTRSVFPSFVGYRSTVLVEDLGVAAWAYVVFSYGKGQELVVVGAGSVCWLLSSVTTGSLELYISRVLIVVSSWFTSLLASSLFSALRSYLLSFL</sequence>
<evidence type="ECO:0000256" key="1">
    <source>
        <dbReference type="SAM" id="Phobius"/>
    </source>
</evidence>
<proteinExistence type="predicted"/>
<keyword evidence="1" id="KW-1133">Transmembrane helix</keyword>
<protein>
    <submittedName>
        <fullName evidence="2">Uncharacterized protein</fullName>
    </submittedName>
</protein>
<keyword evidence="1" id="KW-0472">Membrane</keyword>
<reference evidence="2" key="2">
    <citation type="submission" date="2020-06" db="EMBL/GenBank/DDBJ databases">
        <authorList>
            <person name="Sheffer M."/>
        </authorList>
    </citation>
    <scope>NUCLEOTIDE SEQUENCE</scope>
</reference>
<dbReference type="EMBL" id="JABXBU010002072">
    <property type="protein sequence ID" value="KAF8776946.1"/>
    <property type="molecule type" value="Genomic_DNA"/>
</dbReference>
<accession>A0A8T0ER60</accession>
<dbReference type="Proteomes" id="UP000807504">
    <property type="component" value="Unassembled WGS sequence"/>
</dbReference>
<keyword evidence="1" id="KW-0812">Transmembrane</keyword>
<name>A0A8T0ER60_ARGBR</name>